<proteinExistence type="predicted"/>
<protein>
    <submittedName>
        <fullName evidence="1">Aspartate/glutamate racemase family protein</fullName>
    </submittedName>
</protein>
<evidence type="ECO:0000313" key="2">
    <source>
        <dbReference type="Proteomes" id="UP000823927"/>
    </source>
</evidence>
<dbReference type="SUPFAM" id="SSF53681">
    <property type="entry name" value="Aspartate/glutamate racemase"/>
    <property type="match status" value="1"/>
</dbReference>
<organism evidence="1 2">
    <name type="scientific">Candidatus Scybalocola faecigallinarum</name>
    <dbReference type="NCBI Taxonomy" id="2840941"/>
    <lineage>
        <taxon>Bacteria</taxon>
        <taxon>Bacillati</taxon>
        <taxon>Bacillota</taxon>
        <taxon>Clostridia</taxon>
        <taxon>Lachnospirales</taxon>
        <taxon>Lachnospiraceae</taxon>
        <taxon>Lachnospiraceae incertae sedis</taxon>
        <taxon>Candidatus Scybalocola (ex Gilroy et al. 2021)</taxon>
    </lineage>
</organism>
<sequence>MGMIYDPFAKPFEEKHPDLKIYNIMDDSLLEETRIYDGMTPAIASRMLNYAKAAEASGASGVLVTCTSVNQATKYIRPLLNIPILNIEEPVAELAVENGTRIGILGTLPTSPAAIGRVIREKAREMGKAVALEPVVVDGAFDVLCSGDVERHDAMVCEALEGLAKRVDVIAFAQISMSLINIPKVDVPVYMIGQTGFDKILAMMEEG</sequence>
<evidence type="ECO:0000313" key="1">
    <source>
        <dbReference type="EMBL" id="HIS46331.1"/>
    </source>
</evidence>
<gene>
    <name evidence="1" type="ORF">IAB46_02030</name>
</gene>
<dbReference type="Proteomes" id="UP000823927">
    <property type="component" value="Unassembled WGS sequence"/>
</dbReference>
<reference evidence="1" key="2">
    <citation type="journal article" date="2021" name="PeerJ">
        <title>Extensive microbial diversity within the chicken gut microbiome revealed by metagenomics and culture.</title>
        <authorList>
            <person name="Gilroy R."/>
            <person name="Ravi A."/>
            <person name="Getino M."/>
            <person name="Pursley I."/>
            <person name="Horton D.L."/>
            <person name="Alikhan N.F."/>
            <person name="Baker D."/>
            <person name="Gharbi K."/>
            <person name="Hall N."/>
            <person name="Watson M."/>
            <person name="Adriaenssens E.M."/>
            <person name="Foster-Nyarko E."/>
            <person name="Jarju S."/>
            <person name="Secka A."/>
            <person name="Antonio M."/>
            <person name="Oren A."/>
            <person name="Chaudhuri R.R."/>
            <person name="La Ragione R."/>
            <person name="Hildebrand F."/>
            <person name="Pallen M.J."/>
        </authorList>
    </citation>
    <scope>NUCLEOTIDE SEQUENCE</scope>
    <source>
        <strain evidence="1">CHK178-757</strain>
    </source>
</reference>
<dbReference type="InterPro" id="IPR001920">
    <property type="entry name" value="Asp/Glu_race"/>
</dbReference>
<dbReference type="EMBL" id="DVIT01000008">
    <property type="protein sequence ID" value="HIS46331.1"/>
    <property type="molecule type" value="Genomic_DNA"/>
</dbReference>
<dbReference type="Pfam" id="PF01177">
    <property type="entry name" value="Asp_Glu_race"/>
    <property type="match status" value="1"/>
</dbReference>
<dbReference type="GO" id="GO:0047661">
    <property type="term" value="F:amino-acid racemase activity"/>
    <property type="evidence" value="ECO:0007669"/>
    <property type="project" value="InterPro"/>
</dbReference>
<reference evidence="1" key="1">
    <citation type="submission" date="2020-10" db="EMBL/GenBank/DDBJ databases">
        <authorList>
            <person name="Gilroy R."/>
        </authorList>
    </citation>
    <scope>NUCLEOTIDE SEQUENCE</scope>
    <source>
        <strain evidence="1">CHK178-757</strain>
    </source>
</reference>
<dbReference type="AlphaFoldDB" id="A0A9D1F2Q5"/>
<comment type="caution">
    <text evidence="1">The sequence shown here is derived from an EMBL/GenBank/DDBJ whole genome shotgun (WGS) entry which is preliminary data.</text>
</comment>
<accession>A0A9D1F2Q5</accession>
<name>A0A9D1F2Q5_9FIRM</name>
<dbReference type="Gene3D" id="3.40.50.1860">
    <property type="match status" value="2"/>
</dbReference>
<dbReference type="InterPro" id="IPR015942">
    <property type="entry name" value="Asp/Glu/hydantoin_racemase"/>
</dbReference>